<keyword evidence="3" id="KW-0540">Nuclease</keyword>
<dbReference type="OrthoDB" id="577942at2"/>
<sequence length="175" mass="20625">MMPTNIKIICWIFFFTILIISFWYKNTARQRRHKRKQKSAKAVLERLSGIHEFSQKIAYLRKIDPFVFEELLLEAFEQRGYQVIRNKRYTGDGGVDGKVIMHGETLLIQAKRYRGFISLQHVYDFESLCEKNQCKGIFCHTGKTRPELLKNMNNSKRLILISGKKLIQLLTVKPE</sequence>
<keyword evidence="3" id="KW-0378">Hydrolase</keyword>
<feature type="transmembrane region" description="Helical" evidence="1">
    <location>
        <begin position="6"/>
        <end position="24"/>
    </location>
</feature>
<dbReference type="Proteomes" id="UP000224607">
    <property type="component" value="Unassembled WGS sequence"/>
</dbReference>
<dbReference type="GO" id="GO:0009307">
    <property type="term" value="P:DNA restriction-modification system"/>
    <property type="evidence" value="ECO:0007669"/>
    <property type="project" value="InterPro"/>
</dbReference>
<dbReference type="InterPro" id="IPR052906">
    <property type="entry name" value="Type_IV_Methyl-Rstrct_Enzyme"/>
</dbReference>
<evidence type="ECO:0000313" key="3">
    <source>
        <dbReference type="EMBL" id="PHM36521.1"/>
    </source>
</evidence>
<dbReference type="Pfam" id="PF04471">
    <property type="entry name" value="Mrr_cat"/>
    <property type="match status" value="1"/>
</dbReference>
<gene>
    <name evidence="4" type="ORF">SAMN05421680_1334</name>
    <name evidence="3" type="ORF">Xmau_04190</name>
</gene>
<reference evidence="5" key="2">
    <citation type="submission" date="2016-10" db="EMBL/GenBank/DDBJ databases">
        <authorList>
            <person name="Varghese N."/>
            <person name="Submissions S."/>
        </authorList>
    </citation>
    <scope>NUCLEOTIDE SEQUENCE [LARGE SCALE GENOMIC DNA]</scope>
    <source>
        <strain evidence="5">DSM 17908</strain>
    </source>
</reference>
<dbReference type="Proteomes" id="UP000198919">
    <property type="component" value="Unassembled WGS sequence"/>
</dbReference>
<dbReference type="RefSeq" id="WP_012368897.1">
    <property type="nucleotide sequence ID" value="NZ_CAWNQB010000020.1"/>
</dbReference>
<dbReference type="GO" id="GO:0015666">
    <property type="term" value="F:restriction endodeoxyribonuclease activity"/>
    <property type="evidence" value="ECO:0007669"/>
    <property type="project" value="TreeGrafter"/>
</dbReference>
<dbReference type="AlphaFoldDB" id="A0A1I3X972"/>
<dbReference type="GO" id="GO:0003677">
    <property type="term" value="F:DNA binding"/>
    <property type="evidence" value="ECO:0007669"/>
    <property type="project" value="InterPro"/>
</dbReference>
<accession>A0A1I3X972</accession>
<evidence type="ECO:0000256" key="1">
    <source>
        <dbReference type="SAM" id="Phobius"/>
    </source>
</evidence>
<evidence type="ECO:0000313" key="6">
    <source>
        <dbReference type="Proteomes" id="UP000224607"/>
    </source>
</evidence>
<dbReference type="PANTHER" id="PTHR30015">
    <property type="entry name" value="MRR RESTRICTION SYSTEM PROTEIN"/>
    <property type="match status" value="1"/>
</dbReference>
<dbReference type="EMBL" id="NITY01000027">
    <property type="protein sequence ID" value="PHM36521.1"/>
    <property type="molecule type" value="Genomic_DNA"/>
</dbReference>
<evidence type="ECO:0000259" key="2">
    <source>
        <dbReference type="Pfam" id="PF04471"/>
    </source>
</evidence>
<proteinExistence type="predicted"/>
<protein>
    <submittedName>
        <fullName evidence="3">Restriction endonuclease</fullName>
    </submittedName>
    <submittedName>
        <fullName evidence="4">Restriction system protein</fullName>
    </submittedName>
</protein>
<dbReference type="STRING" id="351675.SAMN05421680_1334"/>
<feature type="domain" description="Restriction endonuclease type IV Mrr" evidence="2">
    <location>
        <begin position="60"/>
        <end position="170"/>
    </location>
</feature>
<dbReference type="Gene3D" id="3.40.1350.10">
    <property type="match status" value="1"/>
</dbReference>
<dbReference type="InterPro" id="IPR011856">
    <property type="entry name" value="tRNA_endonuc-like_dom_sf"/>
</dbReference>
<keyword evidence="3" id="KW-0255">Endonuclease</keyword>
<keyword evidence="1" id="KW-1133">Transmembrane helix</keyword>
<keyword evidence="1" id="KW-0812">Transmembrane</keyword>
<dbReference type="GeneID" id="6166500"/>
<dbReference type="SUPFAM" id="SSF52980">
    <property type="entry name" value="Restriction endonuclease-like"/>
    <property type="match status" value="1"/>
</dbReference>
<keyword evidence="1" id="KW-0472">Membrane</keyword>
<evidence type="ECO:0000313" key="4">
    <source>
        <dbReference type="EMBL" id="SFK16145.1"/>
    </source>
</evidence>
<reference evidence="3 6" key="3">
    <citation type="journal article" date="2017" name="Nat. Microbiol.">
        <title>Natural product diversity associated with the nematode symbionts Photorhabdus and Xenorhabdus.</title>
        <authorList>
            <person name="Tobias N.J."/>
            <person name="Wolff H."/>
            <person name="Djahanschiri B."/>
            <person name="Grundmann F."/>
            <person name="Kronenwerth M."/>
            <person name="Shi Y.M."/>
            <person name="Simonyi S."/>
            <person name="Grun P."/>
            <person name="Shapiro-Ilan D."/>
            <person name="Pidot S.J."/>
            <person name="Stinear T.P."/>
            <person name="Ebersberger I."/>
            <person name="Bode H.B."/>
        </authorList>
    </citation>
    <scope>NUCLEOTIDE SEQUENCE [LARGE SCALE GENOMIC DNA]</scope>
    <source>
        <strain evidence="3 6">DSM 17908</strain>
    </source>
</reference>
<dbReference type="EMBL" id="FORG01000033">
    <property type="protein sequence ID" value="SFK16145.1"/>
    <property type="molecule type" value="Genomic_DNA"/>
</dbReference>
<evidence type="ECO:0000313" key="5">
    <source>
        <dbReference type="Proteomes" id="UP000198919"/>
    </source>
</evidence>
<dbReference type="InterPro" id="IPR011335">
    <property type="entry name" value="Restrct_endonuc-II-like"/>
</dbReference>
<keyword evidence="6" id="KW-1185">Reference proteome</keyword>
<dbReference type="InterPro" id="IPR007560">
    <property type="entry name" value="Restrct_endonuc_IV_Mrr"/>
</dbReference>
<reference evidence="4" key="1">
    <citation type="submission" date="2016-10" db="EMBL/GenBank/DDBJ databases">
        <authorList>
            <person name="de Groot N.N."/>
        </authorList>
    </citation>
    <scope>NUCLEOTIDE SEQUENCE [LARGE SCALE GENOMIC DNA]</scope>
    <source>
        <strain evidence="4">DSM 17908</strain>
    </source>
</reference>
<dbReference type="PANTHER" id="PTHR30015:SF7">
    <property type="entry name" value="TYPE IV METHYL-DIRECTED RESTRICTION ENZYME ECOKMRR"/>
    <property type="match status" value="1"/>
</dbReference>
<organism evidence="4 5">
    <name type="scientific">Xenorhabdus mauleonii</name>
    <dbReference type="NCBI Taxonomy" id="351675"/>
    <lineage>
        <taxon>Bacteria</taxon>
        <taxon>Pseudomonadati</taxon>
        <taxon>Pseudomonadota</taxon>
        <taxon>Gammaproteobacteria</taxon>
        <taxon>Enterobacterales</taxon>
        <taxon>Morganellaceae</taxon>
        <taxon>Xenorhabdus</taxon>
    </lineage>
</organism>
<name>A0A1I3X972_9GAMM</name>